<dbReference type="InterPro" id="IPR010664">
    <property type="entry name" value="LipoPS_assembly_LptC-rel"/>
</dbReference>
<accession>A0A6J4IGV6</accession>
<dbReference type="AlphaFoldDB" id="A0A6J4IGV6"/>
<evidence type="ECO:0000256" key="1">
    <source>
        <dbReference type="SAM" id="MobiDB-lite"/>
    </source>
</evidence>
<dbReference type="EMBL" id="CADCTA010000081">
    <property type="protein sequence ID" value="CAA9252020.1"/>
    <property type="molecule type" value="Genomic_DNA"/>
</dbReference>
<evidence type="ECO:0008006" key="3">
    <source>
        <dbReference type="Google" id="ProtNLM"/>
    </source>
</evidence>
<dbReference type="Gene3D" id="2.60.450.10">
    <property type="entry name" value="Lipopolysaccharide (LPS) transport protein A like domain"/>
    <property type="match status" value="1"/>
</dbReference>
<sequence length="164" mass="17477">MVFVVGVLCLAVAAAQSPSPKAGGKGKGEGKKKNAAPAGIPLPIGQEAKGLVLPDYDTDGKLRARFEAGTAKRVDAERILFSSLKMTTFTPEEQPDLSIDMPQSTLHMTTRVISSEERTTITRTDFSISGDKMTFDTNSRQGTLVGNVKMVISGSSTLMDKPTE</sequence>
<feature type="region of interest" description="Disordered" evidence="1">
    <location>
        <begin position="17"/>
        <end position="39"/>
    </location>
</feature>
<name>A0A6J4IGV6_9BACT</name>
<gene>
    <name evidence="2" type="ORF">AVDCRST_MAG42-2282</name>
</gene>
<protein>
    <recommendedName>
        <fullName evidence="3">LPS export ABC transporter periplasmic protein LptC</fullName>
    </recommendedName>
</protein>
<evidence type="ECO:0000313" key="2">
    <source>
        <dbReference type="EMBL" id="CAA9252020.1"/>
    </source>
</evidence>
<dbReference type="Pfam" id="PF06835">
    <property type="entry name" value="LptC"/>
    <property type="match status" value="1"/>
</dbReference>
<reference evidence="2" key="1">
    <citation type="submission" date="2020-02" db="EMBL/GenBank/DDBJ databases">
        <authorList>
            <person name="Meier V. D."/>
        </authorList>
    </citation>
    <scope>NUCLEOTIDE SEQUENCE</scope>
    <source>
        <strain evidence="2">AVDCRST_MAG42</strain>
    </source>
</reference>
<organism evidence="2">
    <name type="scientific">uncultured Chthoniobacterales bacterium</name>
    <dbReference type="NCBI Taxonomy" id="1836801"/>
    <lineage>
        <taxon>Bacteria</taxon>
        <taxon>Pseudomonadati</taxon>
        <taxon>Verrucomicrobiota</taxon>
        <taxon>Spartobacteria</taxon>
        <taxon>Chthoniobacterales</taxon>
        <taxon>environmental samples</taxon>
    </lineage>
</organism>
<proteinExistence type="predicted"/>